<dbReference type="InterPro" id="IPR047790">
    <property type="entry name" value="MCP_Sipho"/>
</dbReference>
<evidence type="ECO:0008006" key="4">
    <source>
        <dbReference type="Google" id="ProtNLM"/>
    </source>
</evidence>
<dbReference type="Proteomes" id="UP001160334">
    <property type="component" value="Unassembled WGS sequence"/>
</dbReference>
<comment type="caution">
    <text evidence="2">The sequence shown here is derived from an EMBL/GenBank/DDBJ whole genome shotgun (WGS) entry which is preliminary data.</text>
</comment>
<dbReference type="RefSeq" id="WP_280758927.1">
    <property type="nucleotide sequence ID" value="NZ_JARXVC010000002.1"/>
</dbReference>
<evidence type="ECO:0000256" key="1">
    <source>
        <dbReference type="SAM" id="MobiDB-lite"/>
    </source>
</evidence>
<protein>
    <recommendedName>
        <fullName evidence="4">Major capsid protein</fullName>
    </recommendedName>
</protein>
<accession>A0ABT6M5E6</accession>
<name>A0ABT6M5E6_9NOCA</name>
<feature type="region of interest" description="Disordered" evidence="1">
    <location>
        <begin position="103"/>
        <end position="156"/>
    </location>
</feature>
<gene>
    <name evidence="2" type="ORF">M2280_000736</name>
</gene>
<keyword evidence="3" id="KW-1185">Reference proteome</keyword>
<evidence type="ECO:0000313" key="2">
    <source>
        <dbReference type="EMBL" id="MDH6279527.1"/>
    </source>
</evidence>
<dbReference type="EMBL" id="JARXVC010000002">
    <property type="protein sequence ID" value="MDH6279527.1"/>
    <property type="molecule type" value="Genomic_DNA"/>
</dbReference>
<organism evidence="2 3">
    <name type="scientific">Prescottella agglutinans</name>
    <dbReference type="NCBI Taxonomy" id="1644129"/>
    <lineage>
        <taxon>Bacteria</taxon>
        <taxon>Bacillati</taxon>
        <taxon>Actinomycetota</taxon>
        <taxon>Actinomycetes</taxon>
        <taxon>Mycobacteriales</taxon>
        <taxon>Nocardiaceae</taxon>
        <taxon>Prescottella</taxon>
    </lineage>
</organism>
<proteinExistence type="predicted"/>
<evidence type="ECO:0000313" key="3">
    <source>
        <dbReference type="Proteomes" id="UP001160334"/>
    </source>
</evidence>
<dbReference type="NCBIfam" id="NF033847">
    <property type="entry name" value="MCP_Sipho"/>
    <property type="match status" value="1"/>
</dbReference>
<sequence>MGVTLQDLINAAQSPAEGSDAKAAVAALLAENATDAELDVAALATEAVSTFNELHTAGADSDDALAAIEALADVIDGIAVEQERRDQASAEHQDRLANLAARVKAATGSEEAGDDDSGSSESSDGDAGTGDGAEGDASADAGAADTAAPEAVAASANRPVRRVRLADLPRKEVVTPQGPTLSITAAADVAGFAAGQRLTDTAELARAANARMGAFPTGAPGVMMRAGIAQIHIPFTDDLIADGTRDQDVINHAADSSRLNGGSLVAAGGWCAPSETLYELGGILADANAGLISLPEVQAKRGGLRFTEGPDYTTIYNATGFMQTEAQAIAGSGFTKPTGEAVAGTEKPFYRVPCPNFDEKRAETAGLGIVAGILQNDAYPEMTAEIVEHALIAHSHKVNARSIKRVVDESGAAISIGLGASATASVLNSVDIQMVDYRYLNRAPESMTLEILAPMWLKAVIRSDLAQRSGLTPDEAYKITDAQITAYFAARNATVQWLYDWQDAFTGAASGFGGASPITSWPDSVELVIYAAGTFVRARGEVINLEGIYDSTNLKVNDFHRLFVEEKLLVIRRRWKARRLTIPLALNGATGIARELDGDGKIVPATP</sequence>
<reference evidence="2 3" key="1">
    <citation type="submission" date="2023-04" db="EMBL/GenBank/DDBJ databases">
        <title>Forest soil microbial communities from Buena Vista Peninsula, Colon Province, Panama.</title>
        <authorList>
            <person name="Bouskill N."/>
        </authorList>
    </citation>
    <scope>NUCLEOTIDE SEQUENCE [LARGE SCALE GENOMIC DNA]</scope>
    <source>
        <strain evidence="2 3">CFH S0262</strain>
    </source>
</reference>
<feature type="compositionally biased region" description="Low complexity" evidence="1">
    <location>
        <begin position="135"/>
        <end position="156"/>
    </location>
</feature>